<dbReference type="Proteomes" id="UP000184432">
    <property type="component" value="Unassembled WGS sequence"/>
</dbReference>
<name>A0A1M6CXK1_9FLAO</name>
<organism evidence="2 3">
    <name type="scientific">Aquimarina spongiae</name>
    <dbReference type="NCBI Taxonomy" id="570521"/>
    <lineage>
        <taxon>Bacteria</taxon>
        <taxon>Pseudomonadati</taxon>
        <taxon>Bacteroidota</taxon>
        <taxon>Flavobacteriia</taxon>
        <taxon>Flavobacteriales</taxon>
        <taxon>Flavobacteriaceae</taxon>
        <taxon>Aquimarina</taxon>
    </lineage>
</organism>
<feature type="domain" description="HTH LytTR-type" evidence="1">
    <location>
        <begin position="147"/>
        <end position="214"/>
    </location>
</feature>
<dbReference type="PANTHER" id="PTHR37299:SF1">
    <property type="entry name" value="STAGE 0 SPORULATION PROTEIN A HOMOLOG"/>
    <property type="match status" value="1"/>
</dbReference>
<proteinExistence type="predicted"/>
<sequence>MTNKVAILAREKSQCTSLLEDLKLSGVRRSTVFFSWKDIWLSEQKNQYDFILIDYYFFDMFRGDIVIYHLFHKYKYKITFYSNISQKVKTPEGHATIDLYRIFFRPFVDFNTLIKNTAKNEVLAGILENSLENESEAEKISPQKDTFFLKEGYSLIKFHLKEVLCLESDRNYITIYLANNGKHLIRETLQSISEILPKNFLRINRSVIINIDKVYKVVGNRVHIDGLNSFRPLIANKYKLDISNAVPLFSQKHTVNWNCEKKEKDYKFKN</sequence>
<dbReference type="PANTHER" id="PTHR37299">
    <property type="entry name" value="TRANSCRIPTIONAL REGULATOR-RELATED"/>
    <property type="match status" value="1"/>
</dbReference>
<dbReference type="SMART" id="SM00850">
    <property type="entry name" value="LytTR"/>
    <property type="match status" value="1"/>
</dbReference>
<dbReference type="AlphaFoldDB" id="A0A1M6CXK1"/>
<gene>
    <name evidence="2" type="ORF">SAMN04488508_102328</name>
</gene>
<accession>A0A1M6CXK1</accession>
<dbReference type="OrthoDB" id="1414107at2"/>
<dbReference type="EMBL" id="FQYP01000002">
    <property type="protein sequence ID" value="SHI65603.1"/>
    <property type="molecule type" value="Genomic_DNA"/>
</dbReference>
<evidence type="ECO:0000313" key="2">
    <source>
        <dbReference type="EMBL" id="SHI65603.1"/>
    </source>
</evidence>
<protein>
    <submittedName>
        <fullName evidence="2">DNA-binding response regulator, LytR/AlgR family</fullName>
    </submittedName>
</protein>
<evidence type="ECO:0000313" key="3">
    <source>
        <dbReference type="Proteomes" id="UP000184432"/>
    </source>
</evidence>
<dbReference type="RefSeq" id="WP_073315035.1">
    <property type="nucleotide sequence ID" value="NZ_FQYP01000002.1"/>
</dbReference>
<dbReference type="GO" id="GO:0003677">
    <property type="term" value="F:DNA binding"/>
    <property type="evidence" value="ECO:0007669"/>
    <property type="project" value="UniProtKB-KW"/>
</dbReference>
<keyword evidence="2" id="KW-0238">DNA-binding</keyword>
<keyword evidence="3" id="KW-1185">Reference proteome</keyword>
<dbReference type="Pfam" id="PF04397">
    <property type="entry name" value="LytTR"/>
    <property type="match status" value="1"/>
</dbReference>
<reference evidence="3" key="1">
    <citation type="submission" date="2016-11" db="EMBL/GenBank/DDBJ databases">
        <authorList>
            <person name="Varghese N."/>
            <person name="Submissions S."/>
        </authorList>
    </citation>
    <scope>NUCLEOTIDE SEQUENCE [LARGE SCALE GENOMIC DNA]</scope>
    <source>
        <strain evidence="3">DSM 22623</strain>
    </source>
</reference>
<dbReference type="InterPro" id="IPR046947">
    <property type="entry name" value="LytR-like"/>
</dbReference>
<dbReference type="PROSITE" id="PS50930">
    <property type="entry name" value="HTH_LYTTR"/>
    <property type="match status" value="1"/>
</dbReference>
<dbReference type="STRING" id="570521.SAMN04488508_102328"/>
<evidence type="ECO:0000259" key="1">
    <source>
        <dbReference type="PROSITE" id="PS50930"/>
    </source>
</evidence>
<dbReference type="GO" id="GO:0000156">
    <property type="term" value="F:phosphorelay response regulator activity"/>
    <property type="evidence" value="ECO:0007669"/>
    <property type="project" value="InterPro"/>
</dbReference>
<dbReference type="Gene3D" id="2.40.50.1020">
    <property type="entry name" value="LytTr DNA-binding domain"/>
    <property type="match status" value="1"/>
</dbReference>
<dbReference type="InterPro" id="IPR007492">
    <property type="entry name" value="LytTR_DNA-bd_dom"/>
</dbReference>